<dbReference type="EMBL" id="LAZR01000092">
    <property type="protein sequence ID" value="KKN92733.1"/>
    <property type="molecule type" value="Genomic_DNA"/>
</dbReference>
<name>A0A0F9XKU6_9ZZZZ</name>
<dbReference type="AlphaFoldDB" id="A0A0F9XKU6"/>
<comment type="caution">
    <text evidence="2">The sequence shown here is derived from an EMBL/GenBank/DDBJ whole genome shotgun (WGS) entry which is preliminary data.</text>
</comment>
<dbReference type="InterPro" id="IPR038071">
    <property type="entry name" value="UROD/MetE-like_sf"/>
</dbReference>
<protein>
    <recommendedName>
        <fullName evidence="1">Uroporphyrinogen decarboxylase (URO-D) domain-containing protein</fullName>
    </recommendedName>
</protein>
<dbReference type="InterPro" id="IPR000257">
    <property type="entry name" value="Uroporphyrinogen_deCOase"/>
</dbReference>
<dbReference type="Gene3D" id="3.20.20.210">
    <property type="match status" value="1"/>
</dbReference>
<dbReference type="GO" id="GO:0006779">
    <property type="term" value="P:porphyrin-containing compound biosynthetic process"/>
    <property type="evidence" value="ECO:0007669"/>
    <property type="project" value="InterPro"/>
</dbReference>
<reference evidence="2" key="1">
    <citation type="journal article" date="2015" name="Nature">
        <title>Complex archaea that bridge the gap between prokaryotes and eukaryotes.</title>
        <authorList>
            <person name="Spang A."/>
            <person name="Saw J.H."/>
            <person name="Jorgensen S.L."/>
            <person name="Zaremba-Niedzwiedzka K."/>
            <person name="Martijn J."/>
            <person name="Lind A.E."/>
            <person name="van Eijk R."/>
            <person name="Schleper C."/>
            <person name="Guy L."/>
            <person name="Ettema T.J."/>
        </authorList>
    </citation>
    <scope>NUCLEOTIDE SEQUENCE</scope>
</reference>
<accession>A0A0F9XKU6</accession>
<feature type="domain" description="Uroporphyrinogen decarboxylase (URO-D)" evidence="1">
    <location>
        <begin position="172"/>
        <end position="357"/>
    </location>
</feature>
<dbReference type="GO" id="GO:0004853">
    <property type="term" value="F:uroporphyrinogen decarboxylase activity"/>
    <property type="evidence" value="ECO:0007669"/>
    <property type="project" value="InterPro"/>
</dbReference>
<evidence type="ECO:0000259" key="1">
    <source>
        <dbReference type="Pfam" id="PF01208"/>
    </source>
</evidence>
<dbReference type="SUPFAM" id="SSF51726">
    <property type="entry name" value="UROD/MetE-like"/>
    <property type="match status" value="1"/>
</dbReference>
<gene>
    <name evidence="2" type="ORF">LCGC14_0204760</name>
</gene>
<organism evidence="2">
    <name type="scientific">marine sediment metagenome</name>
    <dbReference type="NCBI Taxonomy" id="412755"/>
    <lineage>
        <taxon>unclassified sequences</taxon>
        <taxon>metagenomes</taxon>
        <taxon>ecological metagenomes</taxon>
    </lineage>
</organism>
<dbReference type="Pfam" id="PF01208">
    <property type="entry name" value="URO-D"/>
    <property type="match status" value="1"/>
</dbReference>
<evidence type="ECO:0000313" key="2">
    <source>
        <dbReference type="EMBL" id="KKN92733.1"/>
    </source>
</evidence>
<sequence length="365" mass="42218">MTPHERYLAHMRFESTDRPPLMELGAWEATIAAWMDQTGGDADDVMAWMDQRDAIETVGPDFGMRPAFEEKTLSEDGETFTMRDRMGLVYRQFKDRPDRSMPEYESFPVETRADWEAIKTRFDPSDPARYPADWDAKVDQWRSAGKILHLYGLVMNYYGGPSLFGFCRMLLGPERVLYAFHDEPDLIEDMMEFSTELATTILRKALAEAPITYVQLWEDMCYRNGPLISPEMVKRFMVPRYKRIVDVIRSAGVDVIFVDCDGDVSQLIPLWLDAGINGVFPMEQVCGNDIYEYRKQYGRDLLISGGIDKRALMTDRAAIDRELEAKIPLTFEGGYVPTIDHWIPPDISYDNIIYYWQRKKELLGV</sequence>
<proteinExistence type="predicted"/>